<dbReference type="CDD" id="cd02440">
    <property type="entry name" value="AdoMet_MTases"/>
    <property type="match status" value="1"/>
</dbReference>
<dbReference type="EMBL" id="CP003557">
    <property type="protein sequence ID" value="AFN74190.1"/>
    <property type="molecule type" value="Genomic_DNA"/>
</dbReference>
<dbReference type="Gene3D" id="3.40.50.150">
    <property type="entry name" value="Vaccinia Virus protein VP39"/>
    <property type="match status" value="1"/>
</dbReference>
<dbReference type="PANTHER" id="PTHR43861">
    <property type="entry name" value="TRANS-ACONITATE 2-METHYLTRANSFERASE-RELATED"/>
    <property type="match status" value="1"/>
</dbReference>
<dbReference type="RefSeq" id="WP_014855626.1">
    <property type="nucleotide sequence ID" value="NC_018178.1"/>
</dbReference>
<dbReference type="PATRIC" id="fig|1191523.3.peg.1003"/>
<feature type="domain" description="Methyltransferase" evidence="2">
    <location>
        <begin position="39"/>
        <end position="128"/>
    </location>
</feature>
<dbReference type="SUPFAM" id="SSF53335">
    <property type="entry name" value="S-adenosyl-L-methionine-dependent methyltransferases"/>
    <property type="match status" value="1"/>
</dbReference>
<dbReference type="HOGENOM" id="CLU_056435_5_1_10"/>
<evidence type="ECO:0000259" key="2">
    <source>
        <dbReference type="Pfam" id="PF13649"/>
    </source>
</evidence>
<dbReference type="Pfam" id="PF13649">
    <property type="entry name" value="Methyltransf_25"/>
    <property type="match status" value="1"/>
</dbReference>
<dbReference type="InterPro" id="IPR041698">
    <property type="entry name" value="Methyltransf_25"/>
</dbReference>
<reference evidence="3 4" key="1">
    <citation type="journal article" date="2013" name="PLoS ONE">
        <title>Genomic analysis of Melioribacter roseus, facultatively anaerobic organotrophic bacterium representing a novel deep lineage within Bacteriodetes/Chlorobi group.</title>
        <authorList>
            <person name="Kadnikov V.V."/>
            <person name="Mardanov A.V."/>
            <person name="Podosokorskaya O.A."/>
            <person name="Gavrilov S.N."/>
            <person name="Kublanov I.V."/>
            <person name="Beletsky A.V."/>
            <person name="Bonch-Osmolovskaya E.A."/>
            <person name="Ravin N.V."/>
        </authorList>
    </citation>
    <scope>NUCLEOTIDE SEQUENCE [LARGE SCALE GENOMIC DNA]</scope>
    <source>
        <strain evidence="4">JCM 17771 / P3M-2</strain>
    </source>
</reference>
<organism evidence="3 4">
    <name type="scientific">Melioribacter roseus (strain DSM 23840 / JCM 17771 / VKM B-2668 / P3M-2)</name>
    <dbReference type="NCBI Taxonomy" id="1191523"/>
    <lineage>
        <taxon>Bacteria</taxon>
        <taxon>Pseudomonadati</taxon>
        <taxon>Ignavibacteriota</taxon>
        <taxon>Ignavibacteria</taxon>
        <taxon>Ignavibacteriales</taxon>
        <taxon>Melioribacteraceae</taxon>
        <taxon>Melioribacter</taxon>
    </lineage>
</organism>
<dbReference type="InterPro" id="IPR029063">
    <property type="entry name" value="SAM-dependent_MTases_sf"/>
</dbReference>
<dbReference type="GO" id="GO:0032259">
    <property type="term" value="P:methylation"/>
    <property type="evidence" value="ECO:0007669"/>
    <property type="project" value="UniProtKB-KW"/>
</dbReference>
<keyword evidence="4" id="KW-1185">Reference proteome</keyword>
<dbReference type="KEGG" id="mro:MROS_0949"/>
<sequence>MKDLWDKRFSSDEYIYGIEPNEFFKSQLDKLTPGRLLLLGEGEGRNAVYAAALGWKVDAVDFSQSGKIKAERLAAEKKVTINYIVHDLSDYQPEPESYDAAGLFFLHLEEDLRKEVHKKAIDALKKGGRLIMEAFEKEQLEYDSGGPKNLSLLYSLEDIAEDFIDLDFEYFAKEIVELNEGKGHGGKASVIRFTGIKV</sequence>
<evidence type="ECO:0000313" key="4">
    <source>
        <dbReference type="Proteomes" id="UP000009011"/>
    </source>
</evidence>
<dbReference type="AlphaFoldDB" id="I6Z4W0"/>
<name>I6Z4W0_MELRP</name>
<evidence type="ECO:0000313" key="3">
    <source>
        <dbReference type="EMBL" id="AFN74190.1"/>
    </source>
</evidence>
<dbReference type="STRING" id="1191523.MROS_0949"/>
<proteinExistence type="predicted"/>
<keyword evidence="1 3" id="KW-0808">Transferase</keyword>
<evidence type="ECO:0000256" key="1">
    <source>
        <dbReference type="ARBA" id="ARBA00022679"/>
    </source>
</evidence>
<protein>
    <submittedName>
        <fullName evidence="3">SAM-dependent methyltransferase</fullName>
    </submittedName>
</protein>
<accession>I6Z4W0</accession>
<dbReference type="Proteomes" id="UP000009011">
    <property type="component" value="Chromosome"/>
</dbReference>
<dbReference type="GO" id="GO:0008168">
    <property type="term" value="F:methyltransferase activity"/>
    <property type="evidence" value="ECO:0007669"/>
    <property type="project" value="UniProtKB-KW"/>
</dbReference>
<dbReference type="OrthoDB" id="9804312at2"/>
<dbReference type="eggNOG" id="COG0500">
    <property type="taxonomic scope" value="Bacteria"/>
</dbReference>
<dbReference type="PANTHER" id="PTHR43861:SF3">
    <property type="entry name" value="PUTATIVE (AFU_ORTHOLOGUE AFUA_2G14390)-RELATED"/>
    <property type="match status" value="1"/>
</dbReference>
<gene>
    <name evidence="3" type="ordered locus">MROS_0949</name>
</gene>
<keyword evidence="3" id="KW-0489">Methyltransferase</keyword>